<sequence>MRNSWSGFLLVDSFSATIQMNTNSRISYQSTLDDGERPPSLEHMFGHINFPTDPTPQEIHETPRIGCTADEAMNPSLASHILAMFVGYTGLVLALHREMQYQATVDTTPLPLHDSRRHDRTAFLWQKVHDMAIGALQYVVRITQLIPTPPHIMHINWSGIVGWAHFCLAEADAAGGIPNDSINIFDRVIGI</sequence>
<name>A0AAD7GYK4_MYCRO</name>
<gene>
    <name evidence="1" type="ORF">B0H17DRAFT_450517</name>
</gene>
<organism evidence="1 2">
    <name type="scientific">Mycena rosella</name>
    <name type="common">Pink bonnet</name>
    <name type="synonym">Agaricus rosellus</name>
    <dbReference type="NCBI Taxonomy" id="1033263"/>
    <lineage>
        <taxon>Eukaryota</taxon>
        <taxon>Fungi</taxon>
        <taxon>Dikarya</taxon>
        <taxon>Basidiomycota</taxon>
        <taxon>Agaricomycotina</taxon>
        <taxon>Agaricomycetes</taxon>
        <taxon>Agaricomycetidae</taxon>
        <taxon>Agaricales</taxon>
        <taxon>Marasmiineae</taxon>
        <taxon>Mycenaceae</taxon>
        <taxon>Mycena</taxon>
    </lineage>
</organism>
<dbReference type="Proteomes" id="UP001221757">
    <property type="component" value="Unassembled WGS sequence"/>
</dbReference>
<evidence type="ECO:0000313" key="1">
    <source>
        <dbReference type="EMBL" id="KAJ7708051.1"/>
    </source>
</evidence>
<accession>A0AAD7GYK4</accession>
<reference evidence="1" key="1">
    <citation type="submission" date="2023-03" db="EMBL/GenBank/DDBJ databases">
        <title>Massive genome expansion in bonnet fungi (Mycena s.s.) driven by repeated elements and novel gene families across ecological guilds.</title>
        <authorList>
            <consortium name="Lawrence Berkeley National Laboratory"/>
            <person name="Harder C.B."/>
            <person name="Miyauchi S."/>
            <person name="Viragh M."/>
            <person name="Kuo A."/>
            <person name="Thoen E."/>
            <person name="Andreopoulos B."/>
            <person name="Lu D."/>
            <person name="Skrede I."/>
            <person name="Drula E."/>
            <person name="Henrissat B."/>
            <person name="Morin E."/>
            <person name="Kohler A."/>
            <person name="Barry K."/>
            <person name="LaButti K."/>
            <person name="Morin E."/>
            <person name="Salamov A."/>
            <person name="Lipzen A."/>
            <person name="Mereny Z."/>
            <person name="Hegedus B."/>
            <person name="Baldrian P."/>
            <person name="Stursova M."/>
            <person name="Weitz H."/>
            <person name="Taylor A."/>
            <person name="Grigoriev I.V."/>
            <person name="Nagy L.G."/>
            <person name="Martin F."/>
            <person name="Kauserud H."/>
        </authorList>
    </citation>
    <scope>NUCLEOTIDE SEQUENCE</scope>
    <source>
        <strain evidence="1">CBHHK067</strain>
    </source>
</reference>
<dbReference type="EMBL" id="JARKIE010000004">
    <property type="protein sequence ID" value="KAJ7708051.1"/>
    <property type="molecule type" value="Genomic_DNA"/>
</dbReference>
<comment type="caution">
    <text evidence="1">The sequence shown here is derived from an EMBL/GenBank/DDBJ whole genome shotgun (WGS) entry which is preliminary data.</text>
</comment>
<dbReference type="AlphaFoldDB" id="A0AAD7GYK4"/>
<proteinExistence type="predicted"/>
<protein>
    <submittedName>
        <fullName evidence="1">Uncharacterized protein</fullName>
    </submittedName>
</protein>
<evidence type="ECO:0000313" key="2">
    <source>
        <dbReference type="Proteomes" id="UP001221757"/>
    </source>
</evidence>
<keyword evidence="2" id="KW-1185">Reference proteome</keyword>